<dbReference type="Pfam" id="PF13920">
    <property type="entry name" value="zf-C3HC4_3"/>
    <property type="match status" value="1"/>
</dbReference>
<dbReference type="GO" id="GO:0043066">
    <property type="term" value="P:negative regulation of apoptotic process"/>
    <property type="evidence" value="ECO:0007669"/>
    <property type="project" value="TreeGrafter"/>
</dbReference>
<dbReference type="CDD" id="cd00022">
    <property type="entry name" value="BIR"/>
    <property type="match status" value="2"/>
</dbReference>
<keyword evidence="1" id="KW-0053">Apoptosis</keyword>
<dbReference type="Gene3D" id="1.10.1170.10">
    <property type="entry name" value="Inhibitor Of Apoptosis Protein (2mihbC-IAP-1), Chain A"/>
    <property type="match status" value="2"/>
</dbReference>
<dbReference type="SMART" id="SM00238">
    <property type="entry name" value="BIR"/>
    <property type="match status" value="2"/>
</dbReference>
<dbReference type="GO" id="GO:0061630">
    <property type="term" value="F:ubiquitin protein ligase activity"/>
    <property type="evidence" value="ECO:0007669"/>
    <property type="project" value="TreeGrafter"/>
</dbReference>
<feature type="compositionally biased region" description="Polar residues" evidence="2">
    <location>
        <begin position="276"/>
        <end position="285"/>
    </location>
</feature>
<dbReference type="PANTHER" id="PTHR10044">
    <property type="entry name" value="INHIBITOR OF APOPTOSIS"/>
    <property type="match status" value="1"/>
</dbReference>
<evidence type="ECO:0000313" key="4">
    <source>
        <dbReference type="Proteomes" id="UP000801492"/>
    </source>
</evidence>
<dbReference type="Pfam" id="PF00653">
    <property type="entry name" value="BIR"/>
    <property type="match status" value="2"/>
</dbReference>
<dbReference type="GO" id="GO:0051726">
    <property type="term" value="P:regulation of cell cycle"/>
    <property type="evidence" value="ECO:0007669"/>
    <property type="project" value="TreeGrafter"/>
</dbReference>
<dbReference type="GO" id="GO:0005634">
    <property type="term" value="C:nucleus"/>
    <property type="evidence" value="ECO:0007669"/>
    <property type="project" value="TreeGrafter"/>
</dbReference>
<dbReference type="GO" id="GO:0043027">
    <property type="term" value="F:cysteine-type endopeptidase inhibitor activity involved in apoptotic process"/>
    <property type="evidence" value="ECO:0007669"/>
    <property type="project" value="TreeGrafter"/>
</dbReference>
<sequence length="354" mass="40369">MVTAVENFRNLSLLNSYTNYEGSKIDSNLMHREAERLKSYDNWPLDFIEPKNLAEAGFYYTKNNDLVRCAFCKIEIMKWQQGDDALTEHSRWSENCPLVRGVDCGNIPLDGSVSFSSQTMDNKKYCGIEIRPNSFPEWGPMNLNSKLHRKLDQSKQGPRYSEYKCLENRLKSFREWPQSIKQTSEKLAAAGFYYNGKGDQTICFQCGLGLRDWADGDDPWEQHAKWSSRCSFLHSQKGAEYVSEVSSRQKPVLTPEEVAELQVDYNNKIPSSKVASNDRFSASVTHKSKDNQTKEATAKQKSNNLCKLCNLKEKCILFLPCRHIVVCEDCSPSLTTCLACNKPLEATIKVELSM</sequence>
<name>A0A8K0D0P8_IGNLU</name>
<dbReference type="InterPro" id="IPR013083">
    <property type="entry name" value="Znf_RING/FYVE/PHD"/>
</dbReference>
<evidence type="ECO:0000256" key="1">
    <source>
        <dbReference type="ARBA" id="ARBA00022703"/>
    </source>
</evidence>
<comment type="caution">
    <text evidence="3">The sequence shown here is derived from an EMBL/GenBank/DDBJ whole genome shotgun (WGS) entry which is preliminary data.</text>
</comment>
<feature type="region of interest" description="Disordered" evidence="2">
    <location>
        <begin position="276"/>
        <end position="296"/>
    </location>
</feature>
<dbReference type="InterPro" id="IPR050784">
    <property type="entry name" value="IAP"/>
</dbReference>
<dbReference type="EMBL" id="VTPC01004409">
    <property type="protein sequence ID" value="KAF2897200.1"/>
    <property type="molecule type" value="Genomic_DNA"/>
</dbReference>
<organism evidence="3 4">
    <name type="scientific">Ignelater luminosus</name>
    <name type="common">Cucubano</name>
    <name type="synonym">Pyrophorus luminosus</name>
    <dbReference type="NCBI Taxonomy" id="2038154"/>
    <lineage>
        <taxon>Eukaryota</taxon>
        <taxon>Metazoa</taxon>
        <taxon>Ecdysozoa</taxon>
        <taxon>Arthropoda</taxon>
        <taxon>Hexapoda</taxon>
        <taxon>Insecta</taxon>
        <taxon>Pterygota</taxon>
        <taxon>Neoptera</taxon>
        <taxon>Endopterygota</taxon>
        <taxon>Coleoptera</taxon>
        <taxon>Polyphaga</taxon>
        <taxon>Elateriformia</taxon>
        <taxon>Elateroidea</taxon>
        <taxon>Elateridae</taxon>
        <taxon>Agrypninae</taxon>
        <taxon>Pyrophorini</taxon>
        <taxon>Ignelater</taxon>
    </lineage>
</organism>
<dbReference type="PANTHER" id="PTHR10044:SF174">
    <property type="entry name" value="DEATH-ASSOCIATED INHIBITOR OF APOPTOSIS 1"/>
    <property type="match status" value="1"/>
</dbReference>
<protein>
    <submittedName>
        <fullName evidence="3">Uncharacterized protein</fullName>
    </submittedName>
</protein>
<dbReference type="GO" id="GO:0031398">
    <property type="term" value="P:positive regulation of protein ubiquitination"/>
    <property type="evidence" value="ECO:0007669"/>
    <property type="project" value="TreeGrafter"/>
</dbReference>
<dbReference type="PROSITE" id="PS01282">
    <property type="entry name" value="BIR_REPEAT_1"/>
    <property type="match status" value="1"/>
</dbReference>
<gene>
    <name evidence="3" type="ORF">ILUMI_08974</name>
</gene>
<dbReference type="InterPro" id="IPR001370">
    <property type="entry name" value="BIR_rpt"/>
</dbReference>
<reference evidence="3" key="1">
    <citation type="submission" date="2019-08" db="EMBL/GenBank/DDBJ databases">
        <title>The genome of the North American firefly Photinus pyralis.</title>
        <authorList>
            <consortium name="Photinus pyralis genome working group"/>
            <person name="Fallon T.R."/>
            <person name="Sander Lower S.E."/>
            <person name="Weng J.-K."/>
        </authorList>
    </citation>
    <scope>NUCLEOTIDE SEQUENCE</scope>
    <source>
        <strain evidence="3">TRF0915ILg1</strain>
        <tissue evidence="3">Whole body</tissue>
    </source>
</reference>
<dbReference type="FunFam" id="1.10.1170.10:FF:000003">
    <property type="entry name" value="E3 ubiquitin-protein ligase XIAP"/>
    <property type="match status" value="1"/>
</dbReference>
<dbReference type="Proteomes" id="UP000801492">
    <property type="component" value="Unassembled WGS sequence"/>
</dbReference>
<proteinExistence type="predicted"/>
<keyword evidence="4" id="KW-1185">Reference proteome</keyword>
<accession>A0A8K0D0P8</accession>
<dbReference type="PROSITE" id="PS50143">
    <property type="entry name" value="BIR_REPEAT_2"/>
    <property type="match status" value="2"/>
</dbReference>
<dbReference type="SUPFAM" id="SSF57924">
    <property type="entry name" value="Inhibitor of apoptosis (IAP) repeat"/>
    <property type="match status" value="2"/>
</dbReference>
<dbReference type="GO" id="GO:0006915">
    <property type="term" value="P:apoptotic process"/>
    <property type="evidence" value="ECO:0007669"/>
    <property type="project" value="UniProtKB-KW"/>
</dbReference>
<dbReference type="AlphaFoldDB" id="A0A8K0D0P8"/>
<dbReference type="GO" id="GO:0005737">
    <property type="term" value="C:cytoplasm"/>
    <property type="evidence" value="ECO:0007669"/>
    <property type="project" value="TreeGrafter"/>
</dbReference>
<dbReference type="Gene3D" id="3.30.40.10">
    <property type="entry name" value="Zinc/RING finger domain, C3HC4 (zinc finger)"/>
    <property type="match status" value="1"/>
</dbReference>
<dbReference type="OrthoDB" id="5855668at2759"/>
<feature type="compositionally biased region" description="Basic and acidic residues" evidence="2">
    <location>
        <begin position="287"/>
        <end position="296"/>
    </location>
</feature>
<evidence type="ECO:0000313" key="3">
    <source>
        <dbReference type="EMBL" id="KAF2897200.1"/>
    </source>
</evidence>
<evidence type="ECO:0000256" key="2">
    <source>
        <dbReference type="SAM" id="MobiDB-lite"/>
    </source>
</evidence>